<dbReference type="EMBL" id="CP089984">
    <property type="protein sequence ID" value="WXB17375.1"/>
    <property type="molecule type" value="Genomic_DNA"/>
</dbReference>
<proteinExistence type="predicted"/>
<dbReference type="InterPro" id="IPR036188">
    <property type="entry name" value="FAD/NAD-bd_sf"/>
</dbReference>
<evidence type="ECO:0000256" key="4">
    <source>
        <dbReference type="ARBA" id="ARBA00023002"/>
    </source>
</evidence>
<dbReference type="EC" id="1.3.3.4" evidence="8"/>
<dbReference type="Pfam" id="PF01593">
    <property type="entry name" value="Amino_oxidase"/>
    <property type="match status" value="1"/>
</dbReference>
<dbReference type="NCBIfam" id="TIGR00562">
    <property type="entry name" value="proto_IX_ox"/>
    <property type="match status" value="1"/>
</dbReference>
<gene>
    <name evidence="8" type="primary">hemG</name>
    <name evidence="8" type="ORF">LZC94_08840</name>
</gene>
<keyword evidence="4 8" id="KW-0560">Oxidoreductase</keyword>
<feature type="domain" description="Amine oxidase" evidence="7">
    <location>
        <begin position="27"/>
        <end position="484"/>
    </location>
</feature>
<dbReference type="GO" id="GO:0004729">
    <property type="term" value="F:oxygen-dependent protoporphyrinogen oxidase activity"/>
    <property type="evidence" value="ECO:0007669"/>
    <property type="project" value="UniProtKB-EC"/>
</dbReference>
<reference evidence="8 9" key="1">
    <citation type="submission" date="2021-12" db="EMBL/GenBank/DDBJ databases">
        <title>Discovery of the Pendulisporaceae a myxobacterial family with distinct sporulation behavior and unique specialized metabolism.</title>
        <authorList>
            <person name="Garcia R."/>
            <person name="Popoff A."/>
            <person name="Bader C.D."/>
            <person name="Loehr J."/>
            <person name="Walesch S."/>
            <person name="Walt C."/>
            <person name="Boldt J."/>
            <person name="Bunk B."/>
            <person name="Haeckl F.J.F.P.J."/>
            <person name="Gunesch A.P."/>
            <person name="Birkelbach J."/>
            <person name="Nuebel U."/>
            <person name="Pietschmann T."/>
            <person name="Bach T."/>
            <person name="Mueller R."/>
        </authorList>
    </citation>
    <scope>NUCLEOTIDE SEQUENCE [LARGE SCALE GENOMIC DNA]</scope>
    <source>
        <strain evidence="8 9">MSr11954</strain>
    </source>
</reference>
<name>A0ABZ2M351_9BACT</name>
<keyword evidence="5" id="KW-0350">Heme biosynthesis</keyword>
<evidence type="ECO:0000256" key="1">
    <source>
        <dbReference type="ARBA" id="ARBA00001974"/>
    </source>
</evidence>
<dbReference type="InterPro" id="IPR002937">
    <property type="entry name" value="Amino_oxidase"/>
</dbReference>
<dbReference type="SUPFAM" id="SSF54373">
    <property type="entry name" value="FAD-linked reductases, C-terminal domain"/>
    <property type="match status" value="1"/>
</dbReference>
<protein>
    <submittedName>
        <fullName evidence="8">Protoporphyrinogen oxidase</fullName>
        <ecNumber evidence="8">1.3.3.4</ecNumber>
    </submittedName>
</protein>
<dbReference type="SUPFAM" id="SSF51905">
    <property type="entry name" value="FAD/NAD(P)-binding domain"/>
    <property type="match status" value="1"/>
</dbReference>
<dbReference type="PANTHER" id="PTHR42923">
    <property type="entry name" value="PROTOPORPHYRINOGEN OXIDASE"/>
    <property type="match status" value="1"/>
</dbReference>
<dbReference type="Proteomes" id="UP001370348">
    <property type="component" value="Chromosome"/>
</dbReference>
<dbReference type="Gene3D" id="3.90.660.20">
    <property type="entry name" value="Protoporphyrinogen oxidase, mitochondrial, domain 2"/>
    <property type="match status" value="1"/>
</dbReference>
<dbReference type="Gene3D" id="3.50.50.60">
    <property type="entry name" value="FAD/NAD(P)-binding domain"/>
    <property type="match status" value="1"/>
</dbReference>
<dbReference type="InterPro" id="IPR004572">
    <property type="entry name" value="Protoporphyrinogen_oxidase"/>
</dbReference>
<evidence type="ECO:0000256" key="5">
    <source>
        <dbReference type="ARBA" id="ARBA00023133"/>
    </source>
</evidence>
<comment type="cofactor">
    <cofactor evidence="1">
        <name>FAD</name>
        <dbReference type="ChEBI" id="CHEBI:57692"/>
    </cofactor>
</comment>
<dbReference type="Gene3D" id="1.10.3110.10">
    <property type="entry name" value="protoporphyrinogen ix oxidase, domain 3"/>
    <property type="match status" value="1"/>
</dbReference>
<evidence type="ECO:0000313" key="8">
    <source>
        <dbReference type="EMBL" id="WXB17375.1"/>
    </source>
</evidence>
<sequence>MTERARHIAIIGGGITGLACARAVSKLAAAQSLAQPQSAPVRVSLFERSARVGGNIVTENRSGFVLDGGPDSWLSTKPDAEKLARALRLGPELIATVETHRGAYVAWGKDLHRIPEGLVLGVPTAVGPMITTGLFDWDAKLRMALEPLVPRRVYHGDEDESVASFMSRRLGAEMVDRLAAPLLGGIFAGDAEAISVRAAFPQFVAAERDHGSLIMAMRAQRRARAESTESPDDAKPNKGGFLSLRGGLGSLIQAIVDDLHEVVVRTSCPIQRIARLDPDDPRGRYALETSRGPEIADDIVFAGPTHAAADIVRHLDAPLAEAFDRAMDYASTATVFLAFKRAQVAHDLDATGFIVPRTLGRKILAATWVSSKWDHRAPGGHVLMRAFLGGAGRDEILATDDDALADLALRELRIFTPIEGRPLFTRTFRFHRASPQPYLGHLPRIRALTEKLSHHPGLYIAGSGIDGVGIPDCIRQAETIARQLMAST</sequence>
<dbReference type="PANTHER" id="PTHR42923:SF3">
    <property type="entry name" value="PROTOPORPHYRINOGEN OXIDASE"/>
    <property type="match status" value="1"/>
</dbReference>
<evidence type="ECO:0000259" key="7">
    <source>
        <dbReference type="Pfam" id="PF01593"/>
    </source>
</evidence>
<dbReference type="RefSeq" id="WP_394827006.1">
    <property type="nucleotide sequence ID" value="NZ_CP089984.1"/>
</dbReference>
<comment type="pathway">
    <text evidence="6">Porphyrin-containing compound metabolism.</text>
</comment>
<organism evidence="8 9">
    <name type="scientific">Pendulispora albinea</name>
    <dbReference type="NCBI Taxonomy" id="2741071"/>
    <lineage>
        <taxon>Bacteria</taxon>
        <taxon>Pseudomonadati</taxon>
        <taxon>Myxococcota</taxon>
        <taxon>Myxococcia</taxon>
        <taxon>Myxococcales</taxon>
        <taxon>Sorangiineae</taxon>
        <taxon>Pendulisporaceae</taxon>
        <taxon>Pendulispora</taxon>
    </lineage>
</organism>
<keyword evidence="3" id="KW-0274">FAD</keyword>
<evidence type="ECO:0000256" key="3">
    <source>
        <dbReference type="ARBA" id="ARBA00022827"/>
    </source>
</evidence>
<dbReference type="PROSITE" id="PS51257">
    <property type="entry name" value="PROKAR_LIPOPROTEIN"/>
    <property type="match status" value="1"/>
</dbReference>
<dbReference type="InterPro" id="IPR050464">
    <property type="entry name" value="Zeta_carotene_desat/Oxidored"/>
</dbReference>
<accession>A0ABZ2M351</accession>
<evidence type="ECO:0000313" key="9">
    <source>
        <dbReference type="Proteomes" id="UP001370348"/>
    </source>
</evidence>
<keyword evidence="2" id="KW-0285">Flavoprotein</keyword>
<keyword evidence="9" id="KW-1185">Reference proteome</keyword>
<evidence type="ECO:0000256" key="6">
    <source>
        <dbReference type="ARBA" id="ARBA00023444"/>
    </source>
</evidence>
<evidence type="ECO:0000256" key="2">
    <source>
        <dbReference type="ARBA" id="ARBA00022630"/>
    </source>
</evidence>